<keyword evidence="6 8" id="KW-0472">Membrane</keyword>
<keyword evidence="14" id="KW-1185">Reference proteome</keyword>
<accession>A0ABX7PTW2</accession>
<evidence type="ECO:0000256" key="6">
    <source>
        <dbReference type="ARBA" id="ARBA00023136"/>
    </source>
</evidence>
<dbReference type="InterPro" id="IPR000531">
    <property type="entry name" value="Beta-barrel_TonB"/>
</dbReference>
<dbReference type="InterPro" id="IPR037066">
    <property type="entry name" value="Plug_dom_sf"/>
</dbReference>
<feature type="domain" description="TonB-dependent receptor-like beta-barrel" evidence="11">
    <location>
        <begin position="383"/>
        <end position="835"/>
    </location>
</feature>
<keyword evidence="13" id="KW-0675">Receptor</keyword>
<gene>
    <name evidence="13" type="ORF">EM20IM_06000</name>
</gene>
<evidence type="ECO:0000259" key="12">
    <source>
        <dbReference type="Pfam" id="PF07715"/>
    </source>
</evidence>
<evidence type="ECO:0000256" key="5">
    <source>
        <dbReference type="ARBA" id="ARBA00023077"/>
    </source>
</evidence>
<evidence type="ECO:0000313" key="14">
    <source>
        <dbReference type="Proteomes" id="UP000663088"/>
    </source>
</evidence>
<organism evidence="13 14">
    <name type="scientific">Candidatus Methylacidiphilum infernorum</name>
    <dbReference type="NCBI Taxonomy" id="511746"/>
    <lineage>
        <taxon>Bacteria</taxon>
        <taxon>Pseudomonadati</taxon>
        <taxon>Verrucomicrobiota</taxon>
        <taxon>Methylacidiphilae</taxon>
        <taxon>Methylacidiphilales</taxon>
        <taxon>Methylacidiphilaceae</taxon>
        <taxon>Methylacidiphilum (ex Ratnadevi et al. 2023)</taxon>
    </lineage>
</organism>
<evidence type="ECO:0000256" key="9">
    <source>
        <dbReference type="SAM" id="MobiDB-lite"/>
    </source>
</evidence>
<feature type="transmembrane region" description="Helical" evidence="10">
    <location>
        <begin position="30"/>
        <end position="53"/>
    </location>
</feature>
<dbReference type="SUPFAM" id="SSF56935">
    <property type="entry name" value="Porins"/>
    <property type="match status" value="1"/>
</dbReference>
<feature type="region of interest" description="Disordered" evidence="9">
    <location>
        <begin position="62"/>
        <end position="105"/>
    </location>
</feature>
<evidence type="ECO:0000256" key="2">
    <source>
        <dbReference type="ARBA" id="ARBA00022448"/>
    </source>
</evidence>
<keyword evidence="3" id="KW-1134">Transmembrane beta strand</keyword>
<keyword evidence="2" id="KW-0813">Transport</keyword>
<feature type="compositionally biased region" description="Basic and acidic residues" evidence="9">
    <location>
        <begin position="77"/>
        <end position="89"/>
    </location>
</feature>
<evidence type="ECO:0000256" key="3">
    <source>
        <dbReference type="ARBA" id="ARBA00022452"/>
    </source>
</evidence>
<dbReference type="PANTHER" id="PTHR30069">
    <property type="entry name" value="TONB-DEPENDENT OUTER MEMBRANE RECEPTOR"/>
    <property type="match status" value="1"/>
</dbReference>
<dbReference type="Pfam" id="PF00593">
    <property type="entry name" value="TonB_dep_Rec_b-barrel"/>
    <property type="match status" value="1"/>
</dbReference>
<name>A0ABX7PTW2_9BACT</name>
<evidence type="ECO:0000256" key="1">
    <source>
        <dbReference type="ARBA" id="ARBA00004571"/>
    </source>
</evidence>
<dbReference type="Gene3D" id="2.40.170.20">
    <property type="entry name" value="TonB-dependent receptor, beta-barrel domain"/>
    <property type="match status" value="1"/>
</dbReference>
<dbReference type="Proteomes" id="UP000663088">
    <property type="component" value="Chromosome"/>
</dbReference>
<feature type="compositionally biased region" description="Polar residues" evidence="9">
    <location>
        <begin position="62"/>
        <end position="76"/>
    </location>
</feature>
<comment type="similarity">
    <text evidence="8">Belongs to the TonB-dependent receptor family.</text>
</comment>
<evidence type="ECO:0000313" key="13">
    <source>
        <dbReference type="EMBL" id="QSR86064.1"/>
    </source>
</evidence>
<dbReference type="Pfam" id="PF07715">
    <property type="entry name" value="Plug"/>
    <property type="match status" value="1"/>
</dbReference>
<keyword evidence="7" id="KW-0998">Cell outer membrane</keyword>
<evidence type="ECO:0000256" key="7">
    <source>
        <dbReference type="ARBA" id="ARBA00023237"/>
    </source>
</evidence>
<sequence>MSNAFLCFSPFFPAIRPVAGIGIIGIVFAQSFSAMTVLIRITLLTIGIISLMLPPLFPGQSMDVQTGSPTDNPSSFNRKDRSTNKEDKTGTAMQEKPLAKKNDRSIALEGSQSRGETLKADPIQPGAGYTQRTLEETVSQLPEVQVVAVTPLPGMGQPMENLPGNYQLAKGESWLRQEEFSLPQFMERNMASVNEVNLNGNPFLPNINYRGFAASPIPGTPVGISVFYDGVRINEPFTNNVLWDYVPQLAVSTMEVVPGSNPIYGQNTLGGALVIQTKDGRHNPGSMIQDYAGAWGTNDLEFQHGGYKGNWDWFLAGNWFSQQGWRQESSSYVKQLFGKIGYHNETTGSDVHLEYTGADNELNILGPTPVDMLGGPFGNSMIYTGPNPQHDNLNFVNLYGTQALGEEWTLGGNVYFRESDFSFNNGNIANDVVQFLGFNYPLDAQAIVGYNPDGTPQFGPAGEWDFGNINQTGAGARVQGQWDKKFSTMENYLVLGASYDWSQSIFNSGFYPAAMGANYNNILIPGFPFQQQFEVPGFSQFVGLYLMDTFSPTPWFHLTGALRDNYAQIIIGGFGVDNNGQTVSLSAAERFQQLTPAAGFTFQPLMALGVKEPAIEDFTFYFNYSESFRAPMPGEIVGANPAIPVILPIAQLGDPSLAPVLAQTFESGFRGTIQPGAISWALSFYRTDISNNIVFQNTGHSSAGFFQNVAAQQNQGVEVTIQGNYKKLGWFANWSFLEATFQSFLFLENAISTSVPVSPGNRLPNLPEQMFKAGINYQIFPRWLVSFDFQYYSSRFLYGDWANVYPMMRGFSVLNIQSYVTLNKYLQLFVFATNVFNEFYASAGLISQNVFTGAPNGGTIVPFITPGSPFGIWGGARITF</sequence>
<feature type="domain" description="TonB-dependent receptor plug" evidence="12">
    <location>
        <begin position="162"/>
        <end position="272"/>
    </location>
</feature>
<dbReference type="InterPro" id="IPR039426">
    <property type="entry name" value="TonB-dep_rcpt-like"/>
</dbReference>
<dbReference type="InterPro" id="IPR036942">
    <property type="entry name" value="Beta-barrel_TonB_sf"/>
</dbReference>
<keyword evidence="5 8" id="KW-0798">TonB box</keyword>
<comment type="subcellular location">
    <subcellularLocation>
        <location evidence="1">Cell outer membrane</location>
        <topology evidence="1">Multi-pass membrane protein</topology>
    </subcellularLocation>
</comment>
<dbReference type="PANTHER" id="PTHR30069:SF39">
    <property type="entry name" value="BLL6183 PROTEIN"/>
    <property type="match status" value="1"/>
</dbReference>
<keyword evidence="10" id="KW-1133">Transmembrane helix</keyword>
<dbReference type="Gene3D" id="2.170.130.10">
    <property type="entry name" value="TonB-dependent receptor, plug domain"/>
    <property type="match status" value="1"/>
</dbReference>
<protein>
    <submittedName>
        <fullName evidence="13">TonB-dependent receptor</fullName>
    </submittedName>
</protein>
<evidence type="ECO:0000256" key="4">
    <source>
        <dbReference type="ARBA" id="ARBA00022692"/>
    </source>
</evidence>
<reference evidence="13 14" key="1">
    <citation type="submission" date="2020-12" db="EMBL/GenBank/DDBJ databases">
        <authorList>
            <person name="Awala S.I."/>
            <person name="Gwak J.-H."/>
            <person name="Kim S.-J."/>
            <person name="Rhee S.-K."/>
        </authorList>
    </citation>
    <scope>NUCLEOTIDE SEQUENCE [LARGE SCALE GENOMIC DNA]</scope>
    <source>
        <strain evidence="13 14">IT5</strain>
    </source>
</reference>
<dbReference type="EMBL" id="CP065956">
    <property type="protein sequence ID" value="QSR86064.1"/>
    <property type="molecule type" value="Genomic_DNA"/>
</dbReference>
<evidence type="ECO:0000256" key="8">
    <source>
        <dbReference type="RuleBase" id="RU003357"/>
    </source>
</evidence>
<proteinExistence type="inferred from homology"/>
<evidence type="ECO:0000259" key="11">
    <source>
        <dbReference type="Pfam" id="PF00593"/>
    </source>
</evidence>
<evidence type="ECO:0000256" key="10">
    <source>
        <dbReference type="SAM" id="Phobius"/>
    </source>
</evidence>
<keyword evidence="4 10" id="KW-0812">Transmembrane</keyword>
<dbReference type="InterPro" id="IPR012910">
    <property type="entry name" value="Plug_dom"/>
</dbReference>